<protein>
    <submittedName>
        <fullName evidence="2">Uncharacterized protein</fullName>
    </submittedName>
</protein>
<proteinExistence type="predicted"/>
<feature type="transmembrane region" description="Helical" evidence="1">
    <location>
        <begin position="164"/>
        <end position="184"/>
    </location>
</feature>
<evidence type="ECO:0000313" key="3">
    <source>
        <dbReference type="Proteomes" id="UP000663838"/>
    </source>
</evidence>
<sequence length="249" mass="29202">MNELTVKYLKERRSPLQDARLPKKKHKLPEQIAQHYKWLKMERKKSQDRDRKTAKRTARLTNLIKVLSKENLSLKQELQEIHSTSLEGNSNSNPSRKKFFSGQIRMEKCKPNGRRDIQSSIKIWHWHFIIVPLRRIVSLERYFVCHQLALCNVGYQTYTFPQDLMKLFILHMMIMTIQTAMLAVKARMIADILPITNSSACSDCIAIFINKLFNVLINAYIKGAKDKMYSTKVTQALKRNQKAKKITHE</sequence>
<organism evidence="2 3">
    <name type="scientific">Rotaria socialis</name>
    <dbReference type="NCBI Taxonomy" id="392032"/>
    <lineage>
        <taxon>Eukaryota</taxon>
        <taxon>Metazoa</taxon>
        <taxon>Spiralia</taxon>
        <taxon>Gnathifera</taxon>
        <taxon>Rotifera</taxon>
        <taxon>Eurotatoria</taxon>
        <taxon>Bdelloidea</taxon>
        <taxon>Philodinida</taxon>
        <taxon>Philodinidae</taxon>
        <taxon>Rotaria</taxon>
    </lineage>
</organism>
<keyword evidence="1" id="KW-1133">Transmembrane helix</keyword>
<dbReference type="EMBL" id="CAJOBS010004512">
    <property type="protein sequence ID" value="CAF4882790.1"/>
    <property type="molecule type" value="Genomic_DNA"/>
</dbReference>
<dbReference type="Proteomes" id="UP000663838">
    <property type="component" value="Unassembled WGS sequence"/>
</dbReference>
<gene>
    <name evidence="2" type="ORF">TOA249_LOCUS29387</name>
</gene>
<keyword evidence="1" id="KW-0472">Membrane</keyword>
<accession>A0A821TVZ4</accession>
<name>A0A821TVZ4_9BILA</name>
<evidence type="ECO:0000313" key="2">
    <source>
        <dbReference type="EMBL" id="CAF4882790.1"/>
    </source>
</evidence>
<reference evidence="2" key="1">
    <citation type="submission" date="2021-02" db="EMBL/GenBank/DDBJ databases">
        <authorList>
            <person name="Nowell W R."/>
        </authorList>
    </citation>
    <scope>NUCLEOTIDE SEQUENCE</scope>
</reference>
<evidence type="ECO:0000256" key="1">
    <source>
        <dbReference type="SAM" id="Phobius"/>
    </source>
</evidence>
<comment type="caution">
    <text evidence="2">The sequence shown here is derived from an EMBL/GenBank/DDBJ whole genome shotgun (WGS) entry which is preliminary data.</text>
</comment>
<dbReference type="AlphaFoldDB" id="A0A821TVZ4"/>
<keyword evidence="1" id="KW-0812">Transmembrane</keyword>